<dbReference type="EMBL" id="CADEAL010000439">
    <property type="protein sequence ID" value="CAB1420168.1"/>
    <property type="molecule type" value="Genomic_DNA"/>
</dbReference>
<proteinExistence type="predicted"/>
<name>A0A9N7YC09_PLEPL</name>
<dbReference type="AlphaFoldDB" id="A0A9N7YC09"/>
<keyword evidence="2" id="KW-1185">Reference proteome</keyword>
<sequence length="116" mass="12761">MSNSQQLLFMALWKLPTSGRRSSDGSSSIVVSSDTLFIKPTPHTSDRVFITPSPHTSDRVFITPSPLLTFCLLGDTSLQRLRLCFSGLLLGLVSRRRLPAGVGRSDRLDRAFIAGR</sequence>
<organism evidence="1 2">
    <name type="scientific">Pleuronectes platessa</name>
    <name type="common">European plaice</name>
    <dbReference type="NCBI Taxonomy" id="8262"/>
    <lineage>
        <taxon>Eukaryota</taxon>
        <taxon>Metazoa</taxon>
        <taxon>Chordata</taxon>
        <taxon>Craniata</taxon>
        <taxon>Vertebrata</taxon>
        <taxon>Euteleostomi</taxon>
        <taxon>Actinopterygii</taxon>
        <taxon>Neopterygii</taxon>
        <taxon>Teleostei</taxon>
        <taxon>Neoteleostei</taxon>
        <taxon>Acanthomorphata</taxon>
        <taxon>Carangaria</taxon>
        <taxon>Pleuronectiformes</taxon>
        <taxon>Pleuronectoidei</taxon>
        <taxon>Pleuronectidae</taxon>
        <taxon>Pleuronectes</taxon>
    </lineage>
</organism>
<evidence type="ECO:0000313" key="1">
    <source>
        <dbReference type="EMBL" id="CAB1420168.1"/>
    </source>
</evidence>
<comment type="caution">
    <text evidence="1">The sequence shown here is derived from an EMBL/GenBank/DDBJ whole genome shotgun (WGS) entry which is preliminary data.</text>
</comment>
<reference evidence="1" key="1">
    <citation type="submission" date="2020-03" db="EMBL/GenBank/DDBJ databases">
        <authorList>
            <person name="Weist P."/>
        </authorList>
    </citation>
    <scope>NUCLEOTIDE SEQUENCE</scope>
</reference>
<dbReference type="Proteomes" id="UP001153269">
    <property type="component" value="Unassembled WGS sequence"/>
</dbReference>
<accession>A0A9N7YC09</accession>
<protein>
    <submittedName>
        <fullName evidence="1">Uncharacterized protein</fullName>
    </submittedName>
</protein>
<gene>
    <name evidence="1" type="ORF">PLEPLA_LOCUS8043</name>
</gene>
<evidence type="ECO:0000313" key="2">
    <source>
        <dbReference type="Proteomes" id="UP001153269"/>
    </source>
</evidence>